<evidence type="ECO:0000256" key="1">
    <source>
        <dbReference type="ARBA" id="ARBA00006739"/>
    </source>
</evidence>
<keyword evidence="3" id="KW-0808">Transferase</keyword>
<dbReference type="InterPro" id="IPR039528">
    <property type="entry name" value="DPM1-like"/>
</dbReference>
<dbReference type="GO" id="GO:0004582">
    <property type="term" value="F:dolichyl-phosphate beta-D-mannosyltransferase activity"/>
    <property type="evidence" value="ECO:0007669"/>
    <property type="project" value="InterPro"/>
</dbReference>
<dbReference type="Gene3D" id="3.90.550.10">
    <property type="entry name" value="Spore Coat Polysaccharide Biosynthesis Protein SpsA, Chain A"/>
    <property type="match status" value="1"/>
</dbReference>
<feature type="non-terminal residue" evidence="5">
    <location>
        <position position="126"/>
    </location>
</feature>
<evidence type="ECO:0000259" key="4">
    <source>
        <dbReference type="Pfam" id="PF00535"/>
    </source>
</evidence>
<keyword evidence="2" id="KW-0328">Glycosyltransferase</keyword>
<dbReference type="InterPro" id="IPR001173">
    <property type="entry name" value="Glyco_trans_2-like"/>
</dbReference>
<dbReference type="AlphaFoldDB" id="A0A382K294"/>
<feature type="domain" description="Glycosyltransferase 2-like" evidence="4">
    <location>
        <begin position="8"/>
        <end position="124"/>
    </location>
</feature>
<dbReference type="Pfam" id="PF00535">
    <property type="entry name" value="Glycos_transf_2"/>
    <property type="match status" value="1"/>
</dbReference>
<dbReference type="EMBL" id="UINC01077050">
    <property type="protein sequence ID" value="SVC16801.1"/>
    <property type="molecule type" value="Genomic_DNA"/>
</dbReference>
<evidence type="ECO:0000256" key="2">
    <source>
        <dbReference type="ARBA" id="ARBA00022676"/>
    </source>
</evidence>
<dbReference type="GO" id="GO:0016020">
    <property type="term" value="C:membrane"/>
    <property type="evidence" value="ECO:0007669"/>
    <property type="project" value="GOC"/>
</dbReference>
<proteinExistence type="inferred from homology"/>
<organism evidence="5">
    <name type="scientific">marine metagenome</name>
    <dbReference type="NCBI Taxonomy" id="408172"/>
    <lineage>
        <taxon>unclassified sequences</taxon>
        <taxon>metagenomes</taxon>
        <taxon>ecological metagenomes</taxon>
    </lineage>
</organism>
<protein>
    <recommendedName>
        <fullName evidence="4">Glycosyltransferase 2-like domain-containing protein</fullName>
    </recommendedName>
</protein>
<accession>A0A382K294</accession>
<name>A0A382K294_9ZZZZ</name>
<dbReference type="PANTHER" id="PTHR43398">
    <property type="entry name" value="DOLICHOL-PHOSPHATE MANNOSYLTRANSFERASE SUBUNIT 1"/>
    <property type="match status" value="1"/>
</dbReference>
<evidence type="ECO:0000256" key="3">
    <source>
        <dbReference type="ARBA" id="ARBA00022679"/>
    </source>
</evidence>
<dbReference type="InterPro" id="IPR029044">
    <property type="entry name" value="Nucleotide-diphossugar_trans"/>
</dbReference>
<dbReference type="PANTHER" id="PTHR43398:SF1">
    <property type="entry name" value="DOLICHOL-PHOSPHATE MANNOSYLTRANSFERASE SUBUNIT 1"/>
    <property type="match status" value="1"/>
</dbReference>
<dbReference type="GO" id="GO:0009247">
    <property type="term" value="P:glycolipid biosynthetic process"/>
    <property type="evidence" value="ECO:0007669"/>
    <property type="project" value="TreeGrafter"/>
</dbReference>
<reference evidence="5" key="1">
    <citation type="submission" date="2018-05" db="EMBL/GenBank/DDBJ databases">
        <authorList>
            <person name="Lanie J.A."/>
            <person name="Ng W.-L."/>
            <person name="Kazmierczak K.M."/>
            <person name="Andrzejewski T.M."/>
            <person name="Davidsen T.M."/>
            <person name="Wayne K.J."/>
            <person name="Tettelin H."/>
            <person name="Glass J.I."/>
            <person name="Rusch D."/>
            <person name="Podicherti R."/>
            <person name="Tsui H.-C.T."/>
            <person name="Winkler M.E."/>
        </authorList>
    </citation>
    <scope>NUCLEOTIDE SEQUENCE</scope>
</reference>
<dbReference type="SUPFAM" id="SSF53448">
    <property type="entry name" value="Nucleotide-diphospho-sugar transferases"/>
    <property type="match status" value="1"/>
</dbReference>
<comment type="similarity">
    <text evidence="1">Belongs to the glycosyltransferase 2 family.</text>
</comment>
<sequence>MSKNKILVFIATYNEKQNISDLFYNIIKISPEYDVLIIDDNSTDGTKETLEKLTATHSCLTVIHRPRKMGVGSAHRAAMVYALKNEYEELVTMDADFSHSPSTIPQMLEKLKTSDFVIGSRYMKGG</sequence>
<gene>
    <name evidence="5" type="ORF">METZ01_LOCUS269655</name>
</gene>
<evidence type="ECO:0000313" key="5">
    <source>
        <dbReference type="EMBL" id="SVC16801.1"/>
    </source>
</evidence>